<evidence type="ECO:0000313" key="8">
    <source>
        <dbReference type="Proteomes" id="UP000472971"/>
    </source>
</evidence>
<evidence type="ECO:0000256" key="4">
    <source>
        <dbReference type="PIRSR" id="PIRSR617867-1"/>
    </source>
</evidence>
<sequence>MIRILFVCTGNTCRSPMAEAILKSKKINGIEVRSAGVFAVEGNQSSQNTKAVLLENNIDHLHQSALLTEKQIEWATHILTMTAGHKSAIMNHFPQAVKKTFTLKEFVGEEGDIIDPFGGSIEVYRSTFTELNDYIGKIVSKLQK</sequence>
<keyword evidence="3" id="KW-0904">Protein phosphatase</keyword>
<feature type="domain" description="Phosphotyrosine protein phosphatase I" evidence="5">
    <location>
        <begin position="2"/>
        <end position="141"/>
    </location>
</feature>
<protein>
    <submittedName>
        <fullName evidence="7">Low molecular weight protein arginine phosphatase</fullName>
    </submittedName>
</protein>
<dbReference type="SMART" id="SM00226">
    <property type="entry name" value="LMWPc"/>
    <property type="match status" value="1"/>
</dbReference>
<evidence type="ECO:0000313" key="9">
    <source>
        <dbReference type="Proteomes" id="UP000570010"/>
    </source>
</evidence>
<feature type="active site" description="Proton donor" evidence="4">
    <location>
        <position position="115"/>
    </location>
</feature>
<evidence type="ECO:0000256" key="1">
    <source>
        <dbReference type="ARBA" id="ARBA00011063"/>
    </source>
</evidence>
<organism evidence="7 8">
    <name type="scientific">Bacillus aquiflavi</name>
    <dbReference type="NCBI Taxonomy" id="2672567"/>
    <lineage>
        <taxon>Bacteria</taxon>
        <taxon>Bacillati</taxon>
        <taxon>Bacillota</taxon>
        <taxon>Bacilli</taxon>
        <taxon>Bacillales</taxon>
        <taxon>Bacillaceae</taxon>
        <taxon>Bacillus</taxon>
    </lineage>
</organism>
<evidence type="ECO:0000313" key="7">
    <source>
        <dbReference type="EMBL" id="NEY80995.1"/>
    </source>
</evidence>
<dbReference type="Gene3D" id="3.40.50.2300">
    <property type="match status" value="1"/>
</dbReference>
<dbReference type="EMBL" id="JAAIWN010000009">
    <property type="protein sequence ID" value="NEY80995.1"/>
    <property type="molecule type" value="Genomic_DNA"/>
</dbReference>
<gene>
    <name evidence="7" type="ORF">G4D64_05555</name>
    <name evidence="6" type="ORF">H1Z61_05590</name>
</gene>
<keyword evidence="2" id="KW-0378">Hydrolase</keyword>
<dbReference type="InterPro" id="IPR017867">
    <property type="entry name" value="Tyr_phospatase_low_mol_wt"/>
</dbReference>
<dbReference type="Pfam" id="PF01451">
    <property type="entry name" value="LMWPc"/>
    <property type="match status" value="1"/>
</dbReference>
<dbReference type="InterPro" id="IPR050438">
    <property type="entry name" value="LMW_PTPase"/>
</dbReference>
<accession>A0A6B3VXK0</accession>
<dbReference type="PANTHER" id="PTHR11717">
    <property type="entry name" value="LOW MOLECULAR WEIGHT PROTEIN TYROSINE PHOSPHATASE"/>
    <property type="match status" value="1"/>
</dbReference>
<reference evidence="6 9" key="2">
    <citation type="submission" date="2020-07" db="EMBL/GenBank/DDBJ databases">
        <authorList>
            <person name="Feng H."/>
        </authorList>
    </citation>
    <scope>NUCLEOTIDE SEQUENCE [LARGE SCALE GENOMIC DNA]</scope>
    <source>
        <strain evidence="6">S-12</strain>
        <strain evidence="9">s-12</strain>
    </source>
</reference>
<evidence type="ECO:0000256" key="3">
    <source>
        <dbReference type="ARBA" id="ARBA00022912"/>
    </source>
</evidence>
<feature type="active site" description="Nucleophile" evidence="4">
    <location>
        <position position="8"/>
    </location>
</feature>
<dbReference type="AlphaFoldDB" id="A0A6B3VXK0"/>
<evidence type="ECO:0000313" key="6">
    <source>
        <dbReference type="EMBL" id="MBA4536627.1"/>
    </source>
</evidence>
<comment type="similarity">
    <text evidence="1">Belongs to the low molecular weight phosphotyrosine protein phosphatase family.</text>
</comment>
<evidence type="ECO:0000259" key="5">
    <source>
        <dbReference type="SMART" id="SM00226"/>
    </source>
</evidence>
<dbReference type="RefSeq" id="WP_163240953.1">
    <property type="nucleotide sequence ID" value="NZ_JAAIWN010000009.1"/>
</dbReference>
<dbReference type="SUPFAM" id="SSF52788">
    <property type="entry name" value="Phosphotyrosine protein phosphatases I"/>
    <property type="match status" value="1"/>
</dbReference>
<dbReference type="Proteomes" id="UP000472971">
    <property type="component" value="Unassembled WGS sequence"/>
</dbReference>
<evidence type="ECO:0000256" key="2">
    <source>
        <dbReference type="ARBA" id="ARBA00022801"/>
    </source>
</evidence>
<dbReference type="GO" id="GO:0004725">
    <property type="term" value="F:protein tyrosine phosphatase activity"/>
    <property type="evidence" value="ECO:0007669"/>
    <property type="project" value="InterPro"/>
</dbReference>
<feature type="active site" evidence="4">
    <location>
        <position position="14"/>
    </location>
</feature>
<dbReference type="InterPro" id="IPR023485">
    <property type="entry name" value="Ptyr_pPase"/>
</dbReference>
<reference evidence="7 8" key="1">
    <citation type="submission" date="2020-02" db="EMBL/GenBank/DDBJ databases">
        <title>Bacillus aquiflavi sp. nov., isolated from yellow water of strong flavor Chinese baijiu in Yibin region of China.</title>
        <authorList>
            <person name="Xie J."/>
        </authorList>
    </citation>
    <scope>NUCLEOTIDE SEQUENCE [LARGE SCALE GENOMIC DNA]</scope>
    <source>
        <strain evidence="7 8">3H-10</strain>
    </source>
</reference>
<dbReference type="EMBL" id="JACEIO010000009">
    <property type="protein sequence ID" value="MBA4536627.1"/>
    <property type="molecule type" value="Genomic_DNA"/>
</dbReference>
<comment type="caution">
    <text evidence="7">The sequence shown here is derived from an EMBL/GenBank/DDBJ whole genome shotgun (WGS) entry which is preliminary data.</text>
</comment>
<keyword evidence="8" id="KW-1185">Reference proteome</keyword>
<dbReference type="CDD" id="cd16344">
    <property type="entry name" value="LMWPAP"/>
    <property type="match status" value="1"/>
</dbReference>
<dbReference type="InterPro" id="IPR036196">
    <property type="entry name" value="Ptyr_pPase_sf"/>
</dbReference>
<dbReference type="PANTHER" id="PTHR11717:SF31">
    <property type="entry name" value="LOW MOLECULAR WEIGHT PROTEIN-TYROSINE-PHOSPHATASE ETP-RELATED"/>
    <property type="match status" value="1"/>
</dbReference>
<dbReference type="PRINTS" id="PR00719">
    <property type="entry name" value="LMWPTPASE"/>
</dbReference>
<dbReference type="Proteomes" id="UP000570010">
    <property type="component" value="Unassembled WGS sequence"/>
</dbReference>
<name>A0A6B3VXK0_9BACI</name>
<proteinExistence type="inferred from homology"/>